<name>A0A401TXK2_CHIPU</name>
<evidence type="ECO:0000259" key="1">
    <source>
        <dbReference type="Pfam" id="PF13649"/>
    </source>
</evidence>
<sequence>MVATYEAQSQPFTTLFADAAIATLPIGPSSRVLDVATGTGAAALAAARTGADVTAIDFSAGMVARVGAHGLPNIEARQMDGQALDLPDAAFDAT</sequence>
<evidence type="ECO:0000313" key="2">
    <source>
        <dbReference type="EMBL" id="GCC47338.1"/>
    </source>
</evidence>
<dbReference type="Proteomes" id="UP000287033">
    <property type="component" value="Unassembled WGS sequence"/>
</dbReference>
<gene>
    <name evidence="2" type="ORF">chiPu_0031706</name>
</gene>
<dbReference type="AlphaFoldDB" id="A0A401TXK2"/>
<dbReference type="InterPro" id="IPR029063">
    <property type="entry name" value="SAM-dependent_MTases_sf"/>
</dbReference>
<organism evidence="2 3">
    <name type="scientific">Chiloscyllium punctatum</name>
    <name type="common">Brownbanded bambooshark</name>
    <name type="synonym">Hemiscyllium punctatum</name>
    <dbReference type="NCBI Taxonomy" id="137246"/>
    <lineage>
        <taxon>Eukaryota</taxon>
        <taxon>Metazoa</taxon>
        <taxon>Chordata</taxon>
        <taxon>Craniata</taxon>
        <taxon>Vertebrata</taxon>
        <taxon>Chondrichthyes</taxon>
        <taxon>Elasmobranchii</taxon>
        <taxon>Galeomorphii</taxon>
        <taxon>Galeoidea</taxon>
        <taxon>Orectolobiformes</taxon>
        <taxon>Hemiscylliidae</taxon>
        <taxon>Chiloscyllium</taxon>
    </lineage>
</organism>
<dbReference type="EMBL" id="BEZZ01216519">
    <property type="protein sequence ID" value="GCC47338.1"/>
    <property type="molecule type" value="Genomic_DNA"/>
</dbReference>
<reference evidence="2 3" key="1">
    <citation type="journal article" date="2018" name="Nat. Ecol. Evol.">
        <title>Shark genomes provide insights into elasmobranch evolution and the origin of vertebrates.</title>
        <authorList>
            <person name="Hara Y"/>
            <person name="Yamaguchi K"/>
            <person name="Onimaru K"/>
            <person name="Kadota M"/>
            <person name="Koyanagi M"/>
            <person name="Keeley SD"/>
            <person name="Tatsumi K"/>
            <person name="Tanaka K"/>
            <person name="Motone F"/>
            <person name="Kageyama Y"/>
            <person name="Nozu R"/>
            <person name="Adachi N"/>
            <person name="Nishimura O"/>
            <person name="Nakagawa R"/>
            <person name="Tanegashima C"/>
            <person name="Kiyatake I"/>
            <person name="Matsumoto R"/>
            <person name="Murakumo K"/>
            <person name="Nishida K"/>
            <person name="Terakita A"/>
            <person name="Kuratani S"/>
            <person name="Sato K"/>
            <person name="Hyodo S Kuraku.S."/>
        </authorList>
    </citation>
    <scope>NUCLEOTIDE SEQUENCE [LARGE SCALE GENOMIC DNA]</scope>
</reference>
<proteinExistence type="predicted"/>
<dbReference type="InterPro" id="IPR041698">
    <property type="entry name" value="Methyltransf_25"/>
</dbReference>
<evidence type="ECO:0000313" key="3">
    <source>
        <dbReference type="Proteomes" id="UP000287033"/>
    </source>
</evidence>
<keyword evidence="3" id="KW-1185">Reference proteome</keyword>
<dbReference type="Pfam" id="PF13649">
    <property type="entry name" value="Methyltransf_25"/>
    <property type="match status" value="1"/>
</dbReference>
<feature type="domain" description="Methyltransferase" evidence="1">
    <location>
        <begin position="32"/>
        <end position="93"/>
    </location>
</feature>
<feature type="non-terminal residue" evidence="2">
    <location>
        <position position="94"/>
    </location>
</feature>
<protein>
    <recommendedName>
        <fullName evidence="1">Methyltransferase domain-containing protein</fullName>
    </recommendedName>
</protein>
<accession>A0A401TXK2</accession>
<comment type="caution">
    <text evidence="2">The sequence shown here is derived from an EMBL/GenBank/DDBJ whole genome shotgun (WGS) entry which is preliminary data.</text>
</comment>
<dbReference type="SUPFAM" id="SSF53335">
    <property type="entry name" value="S-adenosyl-L-methionine-dependent methyltransferases"/>
    <property type="match status" value="1"/>
</dbReference>
<dbReference type="Gene3D" id="3.40.50.150">
    <property type="entry name" value="Vaccinia Virus protein VP39"/>
    <property type="match status" value="1"/>
</dbReference>